<dbReference type="SUPFAM" id="SSF52540">
    <property type="entry name" value="P-loop containing nucleoside triphosphate hydrolases"/>
    <property type="match status" value="1"/>
</dbReference>
<dbReference type="InterPro" id="IPR045455">
    <property type="entry name" value="NrS-1_pol-like_helicase"/>
</dbReference>
<sequence length="876" mass="99572">MKLQFIAAHHKVGPLRKELGLSDGGTRSYPLAAKVTSYTEEFDANLGVKAYRDLLAKHAMHGRALYRGVFTKDLVNESRRDKTDKSAKTEFLVLDIDGLKVEDGLRQNATATHVKAEAERVIAMLPQALHNVSYVAVASSSFGLKEKSLSVHIHFLLDKPYDFRLIKDWTTSLNYTQQDIYECLGLTASKMRISSVVDPCLAEPARVVYIAPPLFGPRLKNPFNDDSQRFVAVEKDKPLFNLGDELTELDSKMDIVAGRRDSLLRELQQAAGIPARKVKFQRMRINGREQSVAINPPEARMSLAYEDNEFVRYNIGAGSNNAYWVFKSNPEIVHSFIPDEPPFLFKEADAEAYARHVEQFGGGFEKVVDAEAGVTRKIQRSVFIDQTTDSYTTLEVDIENNEIVELNPRQNAKVAEEWLSYYGVVVPDPVPPKYVVMEPQREEVQFRIGDKEYVNRFKPTKYMAAKEEHPYSDTLRYGSGWLLTVECPIISEVILHMLGDDFECFEHFVNWLAFIFQTKDKAGTAWLVHGEEGTGKGLFFHQVLSKLFGTDYAVQNTLQGIADDQFNGWMEDAMVLMVDEFNMKGASVGNRRAAALLRNLITEPMFMVRRMQQMQRRARQRLNFIFGTNDFDAMQTSDKRRYNIAVRQSRMLKMRIPAIAQDWDGFIAALEPELPRFARFLKAFNVNKQMVSTILDNEAKHEMQAAGMSAAERFFDHIKRGDFGAFIGILDKPAAGLEAKELLALNRVKTFVTACLEYVNTGEPCYILKDDLRMVYSYLASKEVSDNAFGRMMPTTELKVKRHERPVGSMKPLHTRPRCIEVYWTYDDKEVLELIRRANAPLPTNVSPFGQPQQADEIAMAEERIKAEAKAALERG</sequence>
<dbReference type="Proteomes" id="UP001139333">
    <property type="component" value="Unassembled WGS sequence"/>
</dbReference>
<dbReference type="Pfam" id="PF19263">
    <property type="entry name" value="DUF5906"/>
    <property type="match status" value="1"/>
</dbReference>
<dbReference type="EMBL" id="JAKIKP010000006">
    <property type="protein sequence ID" value="MCL1142951.1"/>
    <property type="molecule type" value="Genomic_DNA"/>
</dbReference>
<proteinExistence type="predicted"/>
<comment type="caution">
    <text evidence="2">The sequence shown here is derived from an EMBL/GenBank/DDBJ whole genome shotgun (WGS) entry which is preliminary data.</text>
</comment>
<dbReference type="RefSeq" id="WP_248995637.1">
    <property type="nucleotide sequence ID" value="NZ_JAKIKP010000006.1"/>
</dbReference>
<evidence type="ECO:0000313" key="3">
    <source>
        <dbReference type="Proteomes" id="UP001139333"/>
    </source>
</evidence>
<gene>
    <name evidence="2" type="ORF">L2672_09625</name>
</gene>
<evidence type="ECO:0000313" key="2">
    <source>
        <dbReference type="EMBL" id="MCL1142951.1"/>
    </source>
</evidence>
<feature type="domain" description="NrS-1 polymerase-like helicase" evidence="1">
    <location>
        <begin position="529"/>
        <end position="641"/>
    </location>
</feature>
<accession>A0A9X2CKB8</accession>
<keyword evidence="3" id="KW-1185">Reference proteome</keyword>
<protein>
    <submittedName>
        <fullName evidence="2">DUF5906 domain-containing protein</fullName>
    </submittedName>
</protein>
<dbReference type="InterPro" id="IPR027417">
    <property type="entry name" value="P-loop_NTPase"/>
</dbReference>
<name>A0A9X2CKB8_9GAMM</name>
<reference evidence="2" key="1">
    <citation type="submission" date="2022-01" db="EMBL/GenBank/DDBJ databases">
        <title>Whole genome-based taxonomy of the Shewanellaceae.</title>
        <authorList>
            <person name="Martin-Rodriguez A.J."/>
        </authorList>
    </citation>
    <scope>NUCLEOTIDE SEQUENCE</scope>
    <source>
        <strain evidence="2">DSM 16422</strain>
    </source>
</reference>
<organism evidence="2 3">
    <name type="scientific">Shewanella gaetbuli</name>
    <dbReference type="NCBI Taxonomy" id="220752"/>
    <lineage>
        <taxon>Bacteria</taxon>
        <taxon>Pseudomonadati</taxon>
        <taxon>Pseudomonadota</taxon>
        <taxon>Gammaproteobacteria</taxon>
        <taxon>Alteromonadales</taxon>
        <taxon>Shewanellaceae</taxon>
        <taxon>Shewanella</taxon>
    </lineage>
</organism>
<evidence type="ECO:0000259" key="1">
    <source>
        <dbReference type="Pfam" id="PF19263"/>
    </source>
</evidence>
<dbReference type="AlphaFoldDB" id="A0A9X2CKB8"/>